<dbReference type="GO" id="GO:0071543">
    <property type="term" value="P:diphosphoinositol polyphosphate metabolic process"/>
    <property type="evidence" value="ECO:0007669"/>
    <property type="project" value="TreeGrafter"/>
</dbReference>
<dbReference type="GO" id="GO:1901911">
    <property type="term" value="P:adenosine 5'-(hexahydrogen pentaphosphate) catabolic process"/>
    <property type="evidence" value="ECO:0007669"/>
    <property type="project" value="TreeGrafter"/>
</dbReference>
<feature type="region of interest" description="Disordered" evidence="3">
    <location>
        <begin position="158"/>
        <end position="180"/>
    </location>
</feature>
<dbReference type="PANTHER" id="PTHR12629:SF0">
    <property type="entry name" value="DIPHOSPHOINOSITOL-POLYPHOSPHATE DIPHOSPHATASE"/>
    <property type="match status" value="1"/>
</dbReference>
<dbReference type="EMBL" id="LN483157">
    <property type="protein sequence ID" value="CED84221.1"/>
    <property type="molecule type" value="Genomic_DNA"/>
</dbReference>
<dbReference type="Pfam" id="PF00293">
    <property type="entry name" value="NUDIX"/>
    <property type="match status" value="1"/>
</dbReference>
<dbReference type="Gene3D" id="3.90.79.10">
    <property type="entry name" value="Nucleoside Triphosphate Pyrophosphohydrolase"/>
    <property type="match status" value="1"/>
</dbReference>
<dbReference type="InterPro" id="IPR015797">
    <property type="entry name" value="NUDIX_hydrolase-like_dom_sf"/>
</dbReference>
<dbReference type="SUPFAM" id="SSF55811">
    <property type="entry name" value="Nudix"/>
    <property type="match status" value="1"/>
</dbReference>
<dbReference type="AlphaFoldDB" id="A0A0F7SRZ0"/>
<proteinExistence type="predicted"/>
<sequence>MSIPPPSHPRKKVRTVCVAIPYDQATDRILMVTSRKHPTKWILPKGGWEEGESLGEAARREAREEAGVVSLPFEIPPTAIHVNQDHKTIYHYFHLPVISLSIHFLEDTQRKRQWVTYAEAEERIRAWAKDDNEPDGCKRKKEMGEGLLAWKAWKDKLKNQPETVQPPPSQSHGADLSTLG</sequence>
<dbReference type="PROSITE" id="PS51462">
    <property type="entry name" value="NUDIX"/>
    <property type="match status" value="1"/>
</dbReference>
<evidence type="ECO:0000256" key="2">
    <source>
        <dbReference type="ARBA" id="ARBA00022801"/>
    </source>
</evidence>
<dbReference type="PROSITE" id="PS00893">
    <property type="entry name" value="NUDIX_BOX"/>
    <property type="match status" value="1"/>
</dbReference>
<dbReference type="GO" id="GO:0005737">
    <property type="term" value="C:cytoplasm"/>
    <property type="evidence" value="ECO:0007669"/>
    <property type="project" value="TreeGrafter"/>
</dbReference>
<dbReference type="GO" id="GO:0034431">
    <property type="term" value="F:bis(5'-adenosyl)-hexaphosphatase activity"/>
    <property type="evidence" value="ECO:0007669"/>
    <property type="project" value="TreeGrafter"/>
</dbReference>
<evidence type="ECO:0000256" key="1">
    <source>
        <dbReference type="ARBA" id="ARBA00022723"/>
    </source>
</evidence>
<keyword evidence="1" id="KW-0479">Metal-binding</keyword>
<dbReference type="GO" id="GO:1901907">
    <property type="term" value="P:diadenosine pentaphosphate catabolic process"/>
    <property type="evidence" value="ECO:0007669"/>
    <property type="project" value="TreeGrafter"/>
</dbReference>
<dbReference type="PANTHER" id="PTHR12629">
    <property type="entry name" value="DIPHOSPHOINOSITOL POLYPHOSPHATE PHOSPHOHYDROLASE"/>
    <property type="match status" value="1"/>
</dbReference>
<dbReference type="InterPro" id="IPR020084">
    <property type="entry name" value="NUDIX_hydrolase_CS"/>
</dbReference>
<protein>
    <submittedName>
        <fullName evidence="5">Diadenosine and diphosphoinositol polyphosphate phosphohydrolase</fullName>
    </submittedName>
</protein>
<keyword evidence="2 5" id="KW-0378">Hydrolase</keyword>
<dbReference type="GO" id="GO:0008486">
    <property type="term" value="F:diphosphoinositol-polyphosphate diphosphatase activity"/>
    <property type="evidence" value="ECO:0007669"/>
    <property type="project" value="TreeGrafter"/>
</dbReference>
<dbReference type="GO" id="GO:0034432">
    <property type="term" value="F:bis(5'-adenosyl)-pentaphosphatase activity"/>
    <property type="evidence" value="ECO:0007669"/>
    <property type="project" value="TreeGrafter"/>
</dbReference>
<accession>A0A0F7SRZ0</accession>
<evidence type="ECO:0000256" key="3">
    <source>
        <dbReference type="SAM" id="MobiDB-lite"/>
    </source>
</evidence>
<dbReference type="GO" id="GO:0000298">
    <property type="term" value="F:endopolyphosphatase activity"/>
    <property type="evidence" value="ECO:0007669"/>
    <property type="project" value="TreeGrafter"/>
</dbReference>
<organism evidence="5">
    <name type="scientific">Phaffia rhodozyma</name>
    <name type="common">Yeast</name>
    <name type="synonym">Xanthophyllomyces dendrorhous</name>
    <dbReference type="NCBI Taxonomy" id="264483"/>
    <lineage>
        <taxon>Eukaryota</taxon>
        <taxon>Fungi</taxon>
        <taxon>Dikarya</taxon>
        <taxon>Basidiomycota</taxon>
        <taxon>Agaricomycotina</taxon>
        <taxon>Tremellomycetes</taxon>
        <taxon>Cystofilobasidiales</taxon>
        <taxon>Mrakiaceae</taxon>
        <taxon>Phaffia</taxon>
    </lineage>
</organism>
<dbReference type="GO" id="GO:1901909">
    <property type="term" value="P:diadenosine hexaphosphate catabolic process"/>
    <property type="evidence" value="ECO:0007669"/>
    <property type="project" value="TreeGrafter"/>
</dbReference>
<reference evidence="5" key="1">
    <citation type="submission" date="2014-08" db="EMBL/GenBank/DDBJ databases">
        <authorList>
            <person name="Sharma Rahul"/>
            <person name="Thines Marco"/>
        </authorList>
    </citation>
    <scope>NUCLEOTIDE SEQUENCE</scope>
</reference>
<name>A0A0F7SRZ0_PHARH</name>
<evidence type="ECO:0000313" key="5">
    <source>
        <dbReference type="EMBL" id="CED84221.1"/>
    </source>
</evidence>
<dbReference type="InterPro" id="IPR000086">
    <property type="entry name" value="NUDIX_hydrolase_dom"/>
</dbReference>
<evidence type="ECO:0000259" key="4">
    <source>
        <dbReference type="PROSITE" id="PS51462"/>
    </source>
</evidence>
<feature type="domain" description="Nudix hydrolase" evidence="4">
    <location>
        <begin position="12"/>
        <end position="139"/>
    </location>
</feature>
<dbReference type="GO" id="GO:0046872">
    <property type="term" value="F:metal ion binding"/>
    <property type="evidence" value="ECO:0007669"/>
    <property type="project" value="UniProtKB-KW"/>
</dbReference>
<dbReference type="GO" id="GO:0005634">
    <property type="term" value="C:nucleus"/>
    <property type="evidence" value="ECO:0007669"/>
    <property type="project" value="TreeGrafter"/>
</dbReference>